<feature type="transmembrane region" description="Helical" evidence="9">
    <location>
        <begin position="264"/>
        <end position="287"/>
    </location>
</feature>
<dbReference type="GeneID" id="106476561"/>
<comment type="catalytic activity">
    <reaction evidence="8 9">
        <text>a di-trans,poly-cis-dolichal + NADP(+) = a di-trans,poly-cis-polyprenal + NADPH + H(+)</text>
        <dbReference type="Rhea" id="RHEA:80727"/>
        <dbReference type="Rhea" id="RHEA-COMP:19536"/>
        <dbReference type="Rhea" id="RHEA-COMP:19537"/>
        <dbReference type="ChEBI" id="CHEBI:15378"/>
        <dbReference type="ChEBI" id="CHEBI:57783"/>
        <dbReference type="ChEBI" id="CHEBI:58349"/>
        <dbReference type="ChEBI" id="CHEBI:231623"/>
        <dbReference type="ChEBI" id="CHEBI:231637"/>
        <dbReference type="EC" id="1.3.1.94"/>
    </reaction>
    <physiologicalReaction direction="right-to-left" evidence="8 9">
        <dbReference type="Rhea" id="RHEA:80729"/>
    </physiologicalReaction>
</comment>
<comment type="subcellular location">
    <subcellularLocation>
        <location evidence="1">Endomembrane system</location>
        <topology evidence="1">Multi-pass membrane protein</topology>
    </subcellularLocation>
    <subcellularLocation>
        <location evidence="9">Endoplasmic reticulum membrane</location>
    </subcellularLocation>
</comment>
<evidence type="ECO:0000256" key="9">
    <source>
        <dbReference type="RuleBase" id="RU367081"/>
    </source>
</evidence>
<keyword evidence="5 9" id="KW-0472">Membrane</keyword>
<dbReference type="InterPro" id="IPR039698">
    <property type="entry name" value="Dfg10/SRD5A3"/>
</dbReference>
<evidence type="ECO:0000256" key="6">
    <source>
        <dbReference type="ARBA" id="ARBA00046320"/>
    </source>
</evidence>
<comment type="function">
    <text evidence="9">Plays a key role in early steps of protein N-linked glycosylation by being involved in the conversion of polyprenol into dolichol. Acts as a polyprenal reductase that mediates the reduction of polyprenal into dolichal in a NADP-dependent mechanism. Dolichols are required for the synthesis of dolichol-linked monosaccharides and the oligosaccharide precursor used for N-glycosylation.</text>
</comment>
<evidence type="ECO:0000256" key="5">
    <source>
        <dbReference type="ARBA" id="ARBA00023136"/>
    </source>
</evidence>
<dbReference type="PANTHER" id="PTHR14624:SF0">
    <property type="entry name" value="POLYPRENOL REDUCTASE"/>
    <property type="match status" value="1"/>
</dbReference>
<reference evidence="12" key="1">
    <citation type="submission" date="2025-08" db="UniProtKB">
        <authorList>
            <consortium name="RefSeq"/>
        </authorList>
    </citation>
    <scope>IDENTIFICATION</scope>
    <source>
        <tissue evidence="12">Muscle</tissue>
    </source>
</reference>
<comment type="pathway">
    <text evidence="9">Protein modification; protein glycosylation.</text>
</comment>
<dbReference type="EC" id="1.3.1.94" evidence="2 9"/>
<evidence type="ECO:0000256" key="4">
    <source>
        <dbReference type="ARBA" id="ARBA00022989"/>
    </source>
</evidence>
<feature type="domain" description="3-oxo-5-alpha-steroid 4-dehydrogenase C-terminal" evidence="10">
    <location>
        <begin position="188"/>
        <end position="306"/>
    </location>
</feature>
<feature type="transmembrane region" description="Helical" evidence="9">
    <location>
        <begin position="7"/>
        <end position="27"/>
    </location>
</feature>
<comment type="similarity">
    <text evidence="6 9">Belongs to the steroid 5-alpha reductase family. Polyprenal reductase subfamily.</text>
</comment>
<feature type="transmembrane region" description="Helical" evidence="9">
    <location>
        <begin position="235"/>
        <end position="258"/>
    </location>
</feature>
<accession>A0ABM1C1M8</accession>
<evidence type="ECO:0000256" key="8">
    <source>
        <dbReference type="ARBA" id="ARBA00049427"/>
    </source>
</evidence>
<keyword evidence="4 9" id="KW-1133">Transmembrane helix</keyword>
<protein>
    <recommendedName>
        <fullName evidence="7 9">Polyprenal reductase</fullName>
        <ecNumber evidence="2 9">1.3.1.94</ecNumber>
    </recommendedName>
</protein>
<keyword evidence="3 9" id="KW-0812">Transmembrane</keyword>
<evidence type="ECO:0000256" key="7">
    <source>
        <dbReference type="ARBA" id="ARBA00047186"/>
    </source>
</evidence>
<dbReference type="Proteomes" id="UP000694941">
    <property type="component" value="Unplaced"/>
</dbReference>
<evidence type="ECO:0000256" key="3">
    <source>
        <dbReference type="ARBA" id="ARBA00022692"/>
    </source>
</evidence>
<dbReference type="InterPro" id="IPR001104">
    <property type="entry name" value="3-oxo-5_a-steroid_4-DH_C"/>
</dbReference>
<keyword evidence="9" id="KW-0256">Endoplasmic reticulum</keyword>
<dbReference type="RefSeq" id="XP_013792664.1">
    <property type="nucleotide sequence ID" value="XM_013937210.1"/>
</dbReference>
<feature type="transmembrane region" description="Helical" evidence="9">
    <location>
        <begin position="62"/>
        <end position="86"/>
    </location>
</feature>
<dbReference type="PANTHER" id="PTHR14624">
    <property type="entry name" value="DFG10 PROTEIN"/>
    <property type="match status" value="1"/>
</dbReference>
<gene>
    <name evidence="12" type="primary">LOC106476561</name>
</gene>
<evidence type="ECO:0000256" key="2">
    <source>
        <dbReference type="ARBA" id="ARBA00012522"/>
    </source>
</evidence>
<feature type="transmembrane region" description="Helical" evidence="9">
    <location>
        <begin position="189"/>
        <end position="215"/>
    </location>
</feature>
<evidence type="ECO:0000313" key="11">
    <source>
        <dbReference type="Proteomes" id="UP000694941"/>
    </source>
</evidence>
<evidence type="ECO:0000256" key="1">
    <source>
        <dbReference type="ARBA" id="ARBA00004127"/>
    </source>
</evidence>
<evidence type="ECO:0000313" key="12">
    <source>
        <dbReference type="RefSeq" id="XP_013792664.1"/>
    </source>
</evidence>
<evidence type="ECO:0000259" key="10">
    <source>
        <dbReference type="Pfam" id="PF02544"/>
    </source>
</evidence>
<dbReference type="PROSITE" id="PS50244">
    <property type="entry name" value="S5A_REDUCTASE"/>
    <property type="match status" value="1"/>
</dbReference>
<keyword evidence="11" id="KW-1185">Reference proteome</keyword>
<dbReference type="Pfam" id="PF02544">
    <property type="entry name" value="Steroid_dh"/>
    <property type="match status" value="1"/>
</dbReference>
<name>A0ABM1C1M8_LIMPO</name>
<proteinExistence type="inferred from homology"/>
<sequence length="306" mass="35589">MNYITIIWLLSTFILSFTGILVLYFPIHVPQILRSFFKYGKAAEPYEKYYHFLRVLELPKSWFVHFYIFASILYSFVTWMICSVYFQKKQVPSFVLDLLHIFAGPNQRASASPEAVVLVESLLLLHIYQRLYECVNVNVFSAGKINILHYCVGHGFYVGVALTILEEAPGFSLNETRELTHYSWSSVKWYQAFGVLLGLWGIYLQHSSHVILASLRKNSKGSVVTYHHQLPSGGWFDWVSCPHYFAEIVIYMAMNLILGGHHGNWWLVCLWVICNQVLAAIMSHHWYKSNFKEYPKTRRAIVPFIL</sequence>
<dbReference type="Gene3D" id="1.20.120.1630">
    <property type="match status" value="1"/>
</dbReference>
<keyword evidence="9" id="KW-0521">NADP</keyword>
<organism evidence="11 12">
    <name type="scientific">Limulus polyphemus</name>
    <name type="common">Atlantic horseshoe crab</name>
    <dbReference type="NCBI Taxonomy" id="6850"/>
    <lineage>
        <taxon>Eukaryota</taxon>
        <taxon>Metazoa</taxon>
        <taxon>Ecdysozoa</taxon>
        <taxon>Arthropoda</taxon>
        <taxon>Chelicerata</taxon>
        <taxon>Merostomata</taxon>
        <taxon>Xiphosura</taxon>
        <taxon>Limulidae</taxon>
        <taxon>Limulus</taxon>
    </lineage>
</organism>
<keyword evidence="9" id="KW-0560">Oxidoreductase</keyword>